<dbReference type="Gene3D" id="2.60.120.620">
    <property type="entry name" value="q2cbj1_9rhob like domain"/>
    <property type="match status" value="1"/>
</dbReference>
<dbReference type="AlphaFoldDB" id="A0A382IXD0"/>
<dbReference type="SUPFAM" id="SSF51197">
    <property type="entry name" value="Clavaminate synthase-like"/>
    <property type="match status" value="1"/>
</dbReference>
<evidence type="ECO:0008006" key="2">
    <source>
        <dbReference type="Google" id="ProtNLM"/>
    </source>
</evidence>
<dbReference type="Pfam" id="PF05721">
    <property type="entry name" value="PhyH"/>
    <property type="match status" value="1"/>
</dbReference>
<name>A0A382IXD0_9ZZZZ</name>
<evidence type="ECO:0000313" key="1">
    <source>
        <dbReference type="EMBL" id="SVC04534.1"/>
    </source>
</evidence>
<dbReference type="EMBL" id="UINC01070406">
    <property type="protein sequence ID" value="SVC04534.1"/>
    <property type="molecule type" value="Genomic_DNA"/>
</dbReference>
<dbReference type="PANTHER" id="PTHR20883">
    <property type="entry name" value="PHYTANOYL-COA DIOXYGENASE DOMAIN CONTAINING 1"/>
    <property type="match status" value="1"/>
</dbReference>
<dbReference type="InterPro" id="IPR008775">
    <property type="entry name" value="Phytyl_CoA_dOase-like"/>
</dbReference>
<dbReference type="GO" id="GO:0016491">
    <property type="term" value="F:oxidoreductase activity"/>
    <property type="evidence" value="ECO:0007669"/>
    <property type="project" value="UniProtKB-ARBA"/>
</dbReference>
<dbReference type="GO" id="GO:0046872">
    <property type="term" value="F:metal ion binding"/>
    <property type="evidence" value="ECO:0007669"/>
    <property type="project" value="UniProtKB-ARBA"/>
</dbReference>
<reference evidence="1" key="1">
    <citation type="submission" date="2018-05" db="EMBL/GenBank/DDBJ databases">
        <authorList>
            <person name="Lanie J.A."/>
            <person name="Ng W.-L."/>
            <person name="Kazmierczak K.M."/>
            <person name="Andrzejewski T.M."/>
            <person name="Davidsen T.M."/>
            <person name="Wayne K.J."/>
            <person name="Tettelin H."/>
            <person name="Glass J.I."/>
            <person name="Rusch D."/>
            <person name="Podicherti R."/>
            <person name="Tsui H.-C.T."/>
            <person name="Winkler M.E."/>
        </authorList>
    </citation>
    <scope>NUCLEOTIDE SEQUENCE</scope>
</reference>
<gene>
    <name evidence="1" type="ORF">METZ01_LOCUS257388</name>
</gene>
<sequence>IKLLGDQLFLKPPGGMEKTYHQDSPYFAIRPMELVSSWTALDDVTLENGCLWVVPGSHHGGPLPHSEVWMVGDREDMHVPDASIDRDREKPVLLKAGDVSFHHGLLLHRSGPNRTTKRRRGLATHFMSAQSRWTGDPLAQPTYPLLRGRSYKGCV</sequence>
<organism evidence="1">
    <name type="scientific">marine metagenome</name>
    <dbReference type="NCBI Taxonomy" id="408172"/>
    <lineage>
        <taxon>unclassified sequences</taxon>
        <taxon>metagenomes</taxon>
        <taxon>ecological metagenomes</taxon>
    </lineage>
</organism>
<feature type="non-terminal residue" evidence="1">
    <location>
        <position position="1"/>
    </location>
</feature>
<proteinExistence type="predicted"/>
<accession>A0A382IXD0</accession>
<protein>
    <recommendedName>
        <fullName evidence="2">Phytanoyl-CoA dioxygenase family protein</fullName>
    </recommendedName>
</protein>
<dbReference type="PANTHER" id="PTHR20883:SF48">
    <property type="entry name" value="ECTOINE DIOXYGENASE"/>
    <property type="match status" value="1"/>
</dbReference>